<reference evidence="1 2" key="1">
    <citation type="submission" date="2016-10" db="EMBL/GenBank/DDBJ databases">
        <authorList>
            <person name="de Groot N.N."/>
        </authorList>
    </citation>
    <scope>NUCLEOTIDE SEQUENCE [LARGE SCALE GENOMIC DNA]</scope>
    <source>
        <strain evidence="1 2">DSM 16957</strain>
    </source>
</reference>
<protein>
    <submittedName>
        <fullName evidence="1">Histidine kinase-, DNA gyrase B-, and HSP90-like ATPase</fullName>
    </submittedName>
</protein>
<name>A0A1G6ZNR2_9GAMM</name>
<dbReference type="InterPro" id="IPR036890">
    <property type="entry name" value="HATPase_C_sf"/>
</dbReference>
<dbReference type="GO" id="GO:0016301">
    <property type="term" value="F:kinase activity"/>
    <property type="evidence" value="ECO:0007669"/>
    <property type="project" value="UniProtKB-KW"/>
</dbReference>
<dbReference type="SUPFAM" id="SSF55874">
    <property type="entry name" value="ATPase domain of HSP90 chaperone/DNA topoisomerase II/histidine kinase"/>
    <property type="match status" value="1"/>
</dbReference>
<dbReference type="EMBL" id="FNAG01000015">
    <property type="protein sequence ID" value="SDE04180.1"/>
    <property type="molecule type" value="Genomic_DNA"/>
</dbReference>
<keyword evidence="1" id="KW-0418">Kinase</keyword>
<dbReference type="RefSeq" id="WP_143006729.1">
    <property type="nucleotide sequence ID" value="NZ_FNAG01000015.1"/>
</dbReference>
<dbReference type="Proteomes" id="UP000199603">
    <property type="component" value="Unassembled WGS sequence"/>
</dbReference>
<keyword evidence="2" id="KW-1185">Reference proteome</keyword>
<dbReference type="Pfam" id="PF13589">
    <property type="entry name" value="HATPase_c_3"/>
    <property type="match status" value="1"/>
</dbReference>
<gene>
    <name evidence="1" type="ORF">SAMN04488509_1153</name>
</gene>
<sequence length="536" mass="59360">MNAVRSIRVTSNTESVLKALSVTFTNSHTVVYELIQNAARAGASRVWLTHDPEARTLTVEDDGIGIADPSKLLAIAESGWDLAVQAQNSPYGLGWISALFAGDEVEVESLNFHFRARTVDLLALRPVELTASERVQGARITLHGLKATIGPQEIHRMQQRLSGFSIPIVFNGTEWERPHAITEDGIWVDTPEGKVRIALGNSTTEVFLQGMRFDMGYSRSTPTLIHLDPTKWFGRMPDRNELIDRDRALRAVSAVTRTEARQQLQALKESMDGRDFVDAHAHHCRDWGCLDLLNDIDWLPGAWLEVFSELPRQARYDGDSVAGELSGQPVSGEQIGPVVLTGVEIYGEESNWAGASYAWRARIPMLDVRLDPGHWIYTRTVDFEDFKVEVEQPAADAPRGRYAGAWSSASLIRVPVIAINGPMGRLELPEDAGLVHEDAILVTEHTDHYVLLQINDYRDDDRHIDEAFTADSATLKRAIRRLAGKDAPEDAVLRTIDDAGIENELHEILRSSGPLVLYLSDEGHLAVMSTAPTSGN</sequence>
<dbReference type="AlphaFoldDB" id="A0A1G6ZNR2"/>
<dbReference type="Gene3D" id="3.30.565.10">
    <property type="entry name" value="Histidine kinase-like ATPase, C-terminal domain"/>
    <property type="match status" value="1"/>
</dbReference>
<dbReference type="STRING" id="265719.SAMN04488509_1153"/>
<organism evidence="1 2">
    <name type="scientific">Aquimonas voraii</name>
    <dbReference type="NCBI Taxonomy" id="265719"/>
    <lineage>
        <taxon>Bacteria</taxon>
        <taxon>Pseudomonadati</taxon>
        <taxon>Pseudomonadota</taxon>
        <taxon>Gammaproteobacteria</taxon>
        <taxon>Lysobacterales</taxon>
        <taxon>Lysobacteraceae</taxon>
        <taxon>Aquimonas</taxon>
    </lineage>
</organism>
<dbReference type="OrthoDB" id="7024458at2"/>
<evidence type="ECO:0000313" key="1">
    <source>
        <dbReference type="EMBL" id="SDE04180.1"/>
    </source>
</evidence>
<proteinExistence type="predicted"/>
<accession>A0A1G6ZNR2</accession>
<keyword evidence="1" id="KW-0808">Transferase</keyword>
<evidence type="ECO:0000313" key="2">
    <source>
        <dbReference type="Proteomes" id="UP000199603"/>
    </source>
</evidence>